<gene>
    <name evidence="1" type="ORF">HPB49_015185</name>
</gene>
<sequence length="265" mass="29659">MADYWDPLKFQHEEPSPQCLLRVKKDISEFTAQPPPNLFISPEEGDVTKVHVLMLGAPGSPYEGGFFQFFVKFPPDYPLNPPRVRFLNTDAGRVRFHIHLYTCGKVCVSTLGTAGASTWSPVQSLSSTLISIQSLLSDNPLYDATWFKNAYWFKTAVGDADKYNAYLQHETIRVAVCDQVDAALGEHAQIPPAFRKVILDSFLESYAKYEDTVKARLHQTGSKLEDTAFGKTTTAQYQTLLTRLQSLKEKIQKKNEAEAAAPAGY</sequence>
<evidence type="ECO:0000313" key="1">
    <source>
        <dbReference type="EMBL" id="KAH7959933.1"/>
    </source>
</evidence>
<proteinExistence type="predicted"/>
<evidence type="ECO:0000313" key="2">
    <source>
        <dbReference type="Proteomes" id="UP000821865"/>
    </source>
</evidence>
<reference evidence="1" key="1">
    <citation type="submission" date="2020-05" db="EMBL/GenBank/DDBJ databases">
        <title>Large-scale comparative analyses of tick genomes elucidate their genetic diversity and vector capacities.</title>
        <authorList>
            <person name="Jia N."/>
            <person name="Wang J."/>
            <person name="Shi W."/>
            <person name="Du L."/>
            <person name="Sun Y."/>
            <person name="Zhan W."/>
            <person name="Jiang J."/>
            <person name="Wang Q."/>
            <person name="Zhang B."/>
            <person name="Ji P."/>
            <person name="Sakyi L.B."/>
            <person name="Cui X."/>
            <person name="Yuan T."/>
            <person name="Jiang B."/>
            <person name="Yang W."/>
            <person name="Lam T.T.-Y."/>
            <person name="Chang Q."/>
            <person name="Ding S."/>
            <person name="Wang X."/>
            <person name="Zhu J."/>
            <person name="Ruan X."/>
            <person name="Zhao L."/>
            <person name="Wei J."/>
            <person name="Que T."/>
            <person name="Du C."/>
            <person name="Cheng J."/>
            <person name="Dai P."/>
            <person name="Han X."/>
            <person name="Huang E."/>
            <person name="Gao Y."/>
            <person name="Liu J."/>
            <person name="Shao H."/>
            <person name="Ye R."/>
            <person name="Li L."/>
            <person name="Wei W."/>
            <person name="Wang X."/>
            <person name="Wang C."/>
            <person name="Yang T."/>
            <person name="Huo Q."/>
            <person name="Li W."/>
            <person name="Guo W."/>
            <person name="Chen H."/>
            <person name="Zhou L."/>
            <person name="Ni X."/>
            <person name="Tian J."/>
            <person name="Zhou Y."/>
            <person name="Sheng Y."/>
            <person name="Liu T."/>
            <person name="Pan Y."/>
            <person name="Xia L."/>
            <person name="Li J."/>
            <person name="Zhao F."/>
            <person name="Cao W."/>
        </authorList>
    </citation>
    <scope>NUCLEOTIDE SEQUENCE</scope>
    <source>
        <strain evidence="1">Dsil-2018</strain>
    </source>
</reference>
<dbReference type="Proteomes" id="UP000821865">
    <property type="component" value="Chromosome 3"/>
</dbReference>
<keyword evidence="2" id="KW-1185">Reference proteome</keyword>
<organism evidence="1 2">
    <name type="scientific">Dermacentor silvarum</name>
    <name type="common">Tick</name>
    <dbReference type="NCBI Taxonomy" id="543639"/>
    <lineage>
        <taxon>Eukaryota</taxon>
        <taxon>Metazoa</taxon>
        <taxon>Ecdysozoa</taxon>
        <taxon>Arthropoda</taxon>
        <taxon>Chelicerata</taxon>
        <taxon>Arachnida</taxon>
        <taxon>Acari</taxon>
        <taxon>Parasitiformes</taxon>
        <taxon>Ixodida</taxon>
        <taxon>Ixodoidea</taxon>
        <taxon>Ixodidae</taxon>
        <taxon>Rhipicephalinae</taxon>
        <taxon>Dermacentor</taxon>
    </lineage>
</organism>
<name>A0ACB8D6C8_DERSI</name>
<protein>
    <submittedName>
        <fullName evidence="1">Uncharacterized protein</fullName>
    </submittedName>
</protein>
<dbReference type="EMBL" id="CM023472">
    <property type="protein sequence ID" value="KAH7959933.1"/>
    <property type="molecule type" value="Genomic_DNA"/>
</dbReference>
<accession>A0ACB8D6C8</accession>
<comment type="caution">
    <text evidence="1">The sequence shown here is derived from an EMBL/GenBank/DDBJ whole genome shotgun (WGS) entry which is preliminary data.</text>
</comment>